<keyword evidence="8" id="KW-0456">Lyase</keyword>
<dbReference type="NCBIfam" id="TIGR01470">
    <property type="entry name" value="cysG_Nterm"/>
    <property type="match status" value="1"/>
</dbReference>
<comment type="caution">
    <text evidence="13">The sequence shown here is derived from an EMBL/GenBank/DDBJ whole genome shotgun (WGS) entry which is preliminary data.</text>
</comment>
<keyword evidence="14" id="KW-1185">Reference proteome</keyword>
<dbReference type="InterPro" id="IPR014776">
    <property type="entry name" value="4pyrrole_Mease_sub2"/>
</dbReference>
<keyword evidence="7" id="KW-0520">NAD</keyword>
<dbReference type="Gene3D" id="3.30.950.10">
    <property type="entry name" value="Methyltransferase, Cobalt-precorrin-4 Transmethylase, Domain 2"/>
    <property type="match status" value="1"/>
</dbReference>
<keyword evidence="10" id="KW-0511">Multifunctional enzyme</keyword>
<dbReference type="InterPro" id="IPR036291">
    <property type="entry name" value="NAD(P)-bd_dom_sf"/>
</dbReference>
<keyword evidence="2" id="KW-0169">Cobalamin biosynthesis</keyword>
<dbReference type="PANTHER" id="PTHR45790:SF3">
    <property type="entry name" value="S-ADENOSYL-L-METHIONINE-DEPENDENT UROPORPHYRINOGEN III METHYLTRANSFERASE, CHLOROPLASTIC"/>
    <property type="match status" value="1"/>
</dbReference>
<dbReference type="GO" id="GO:0032259">
    <property type="term" value="P:methylation"/>
    <property type="evidence" value="ECO:0007669"/>
    <property type="project" value="UniProtKB-KW"/>
</dbReference>
<gene>
    <name evidence="13" type="primary">cobA</name>
    <name evidence="13" type="ORF">ACFFSA_29100</name>
</gene>
<evidence type="ECO:0000256" key="5">
    <source>
        <dbReference type="ARBA" id="ARBA00022691"/>
    </source>
</evidence>
<evidence type="ECO:0000256" key="1">
    <source>
        <dbReference type="ARBA" id="ARBA00005010"/>
    </source>
</evidence>
<dbReference type="Proteomes" id="UP001589532">
    <property type="component" value="Unassembled WGS sequence"/>
</dbReference>
<evidence type="ECO:0000256" key="9">
    <source>
        <dbReference type="ARBA" id="ARBA00023244"/>
    </source>
</evidence>
<dbReference type="Pfam" id="PF00590">
    <property type="entry name" value="TP_methylase"/>
    <property type="match status" value="1"/>
</dbReference>
<evidence type="ECO:0000256" key="3">
    <source>
        <dbReference type="ARBA" id="ARBA00022603"/>
    </source>
</evidence>
<dbReference type="PANTHER" id="PTHR45790">
    <property type="entry name" value="SIROHEME SYNTHASE-RELATED"/>
    <property type="match status" value="1"/>
</dbReference>
<feature type="domain" description="Tetrapyrrole methylase" evidence="12">
    <location>
        <begin position="163"/>
        <end position="374"/>
    </location>
</feature>
<keyword evidence="5" id="KW-0949">S-adenosyl-L-methionine</keyword>
<dbReference type="PIRSF" id="PIRSF036426">
    <property type="entry name" value="Sirohaem_synth"/>
    <property type="match status" value="1"/>
</dbReference>
<dbReference type="InterPro" id="IPR000878">
    <property type="entry name" value="4pyrrol_Mease"/>
</dbReference>
<dbReference type="EMBL" id="JBHMBW010000028">
    <property type="protein sequence ID" value="MFB9627161.1"/>
    <property type="molecule type" value="Genomic_DNA"/>
</dbReference>
<dbReference type="InterPro" id="IPR014777">
    <property type="entry name" value="4pyrrole_Mease_sub1"/>
</dbReference>
<evidence type="ECO:0000313" key="14">
    <source>
        <dbReference type="Proteomes" id="UP001589532"/>
    </source>
</evidence>
<protein>
    <submittedName>
        <fullName evidence="13">Uroporphyrinogen-III C-methyltransferase</fullName>
        <ecNumber evidence="13">2.1.1.107</ecNumber>
    </submittedName>
</protein>
<keyword evidence="4 13" id="KW-0808">Transferase</keyword>
<dbReference type="NCBIfam" id="NF004790">
    <property type="entry name" value="PRK06136.1"/>
    <property type="match status" value="1"/>
</dbReference>
<accession>A0ABV5S9I5</accession>
<dbReference type="InterPro" id="IPR012409">
    <property type="entry name" value="Sirohaem_synth"/>
</dbReference>
<evidence type="ECO:0000256" key="10">
    <source>
        <dbReference type="ARBA" id="ARBA00023268"/>
    </source>
</evidence>
<dbReference type="InterPro" id="IPR035996">
    <property type="entry name" value="4pyrrol_Methylase_sf"/>
</dbReference>
<evidence type="ECO:0000256" key="6">
    <source>
        <dbReference type="ARBA" id="ARBA00023002"/>
    </source>
</evidence>
<evidence type="ECO:0000259" key="12">
    <source>
        <dbReference type="Pfam" id="PF00590"/>
    </source>
</evidence>
<dbReference type="NCBIfam" id="TIGR01469">
    <property type="entry name" value="cobA_cysG_Cterm"/>
    <property type="match status" value="1"/>
</dbReference>
<evidence type="ECO:0000256" key="8">
    <source>
        <dbReference type="ARBA" id="ARBA00023239"/>
    </source>
</evidence>
<dbReference type="CDD" id="cd11642">
    <property type="entry name" value="SUMT"/>
    <property type="match status" value="1"/>
</dbReference>
<comment type="catalytic activity">
    <reaction evidence="11">
        <text>precorrin-2 + NAD(+) = sirohydrochlorin + NADH + 2 H(+)</text>
        <dbReference type="Rhea" id="RHEA:15613"/>
        <dbReference type="ChEBI" id="CHEBI:15378"/>
        <dbReference type="ChEBI" id="CHEBI:57540"/>
        <dbReference type="ChEBI" id="CHEBI:57945"/>
        <dbReference type="ChEBI" id="CHEBI:58351"/>
        <dbReference type="ChEBI" id="CHEBI:58827"/>
        <dbReference type="EC" id="1.3.1.76"/>
    </reaction>
</comment>
<dbReference type="Gene3D" id="3.40.50.720">
    <property type="entry name" value="NAD(P)-binding Rossmann-like Domain"/>
    <property type="match status" value="1"/>
</dbReference>
<keyword evidence="6" id="KW-0560">Oxidoreductase</keyword>
<dbReference type="Gene3D" id="3.40.1010.10">
    <property type="entry name" value="Cobalt-precorrin-4 Transmethylase, Domain 1"/>
    <property type="match status" value="1"/>
</dbReference>
<evidence type="ECO:0000256" key="11">
    <source>
        <dbReference type="ARBA" id="ARBA00047561"/>
    </source>
</evidence>
<name>A0ABV5S9I5_9ACTN</name>
<dbReference type="GO" id="GO:0004851">
    <property type="term" value="F:uroporphyrin-III C-methyltransferase activity"/>
    <property type="evidence" value="ECO:0007669"/>
    <property type="project" value="UniProtKB-EC"/>
</dbReference>
<comment type="pathway">
    <text evidence="1">Porphyrin-containing compound metabolism; siroheme biosynthesis; sirohydrochlorin from precorrin-2: step 1/1.</text>
</comment>
<dbReference type="InterPro" id="IPR050161">
    <property type="entry name" value="Siro_Cobalamin_biosynth"/>
</dbReference>
<dbReference type="EC" id="2.1.1.107" evidence="13"/>
<sequence length="410" mass="42959">MGPYLLGLRLSGRRVLVVGGGRVAQRRVPALLEAGAEVTVVSPSVTPALDDLIAAGRVTWHARPYEVGDCDGAWLVQACTDDRTVNTAVAAEAEAKRVWCVRADDKDASAAWTPATGRVDEISVAVTAGGDPRRAAGIRDAVVGALRDGTVDARRNRTKPVGVALVGGGPGDPGLITVRGRQLLAQADVVVADRLAPRALLDELAPDVELIDAAKVPYGRSLSQETINELLIDRARQGKFVVRLKGGDPFVFGRGGEEMIACARSGIPVLVVPGITSAVAVPASAGVPVTHRGVSQEFHVISVHVAPDDPRSTVDWPALARSHGTLVLLMAVERLPNVVEALLRDGRSPETPAMVVQDGTLPTQRAVIASLSTVADRVSAAGIRPPAIVIVGDVVRVGQEVEMVRAERLP</sequence>
<dbReference type="InterPro" id="IPR006367">
    <property type="entry name" value="Sirohaem_synthase_N"/>
</dbReference>
<dbReference type="InterPro" id="IPR006366">
    <property type="entry name" value="CobA/CysG_C"/>
</dbReference>
<evidence type="ECO:0000256" key="7">
    <source>
        <dbReference type="ARBA" id="ARBA00023027"/>
    </source>
</evidence>
<organism evidence="13 14">
    <name type="scientific">Nonomuraea helvata</name>
    <dbReference type="NCBI Taxonomy" id="37484"/>
    <lineage>
        <taxon>Bacteria</taxon>
        <taxon>Bacillati</taxon>
        <taxon>Actinomycetota</taxon>
        <taxon>Actinomycetes</taxon>
        <taxon>Streptosporangiales</taxon>
        <taxon>Streptosporangiaceae</taxon>
        <taxon>Nonomuraea</taxon>
    </lineage>
</organism>
<evidence type="ECO:0000313" key="13">
    <source>
        <dbReference type="EMBL" id="MFB9627161.1"/>
    </source>
</evidence>
<proteinExistence type="predicted"/>
<evidence type="ECO:0000256" key="4">
    <source>
        <dbReference type="ARBA" id="ARBA00022679"/>
    </source>
</evidence>
<reference evidence="13 14" key="1">
    <citation type="submission" date="2024-09" db="EMBL/GenBank/DDBJ databases">
        <authorList>
            <person name="Sun Q."/>
            <person name="Mori K."/>
        </authorList>
    </citation>
    <scope>NUCLEOTIDE SEQUENCE [LARGE SCALE GENOMIC DNA]</scope>
    <source>
        <strain evidence="13 14">JCM 3143</strain>
    </source>
</reference>
<keyword evidence="3 13" id="KW-0489">Methyltransferase</keyword>
<dbReference type="Pfam" id="PF13241">
    <property type="entry name" value="NAD_binding_7"/>
    <property type="match status" value="1"/>
</dbReference>
<dbReference type="SUPFAM" id="SSF51735">
    <property type="entry name" value="NAD(P)-binding Rossmann-fold domains"/>
    <property type="match status" value="1"/>
</dbReference>
<dbReference type="RefSeq" id="WP_344989807.1">
    <property type="nucleotide sequence ID" value="NZ_BAAAXV010000005.1"/>
</dbReference>
<evidence type="ECO:0000256" key="2">
    <source>
        <dbReference type="ARBA" id="ARBA00022573"/>
    </source>
</evidence>
<keyword evidence="9" id="KW-0627">Porphyrin biosynthesis</keyword>
<dbReference type="SUPFAM" id="SSF53790">
    <property type="entry name" value="Tetrapyrrole methylase"/>
    <property type="match status" value="1"/>
</dbReference>